<protein>
    <recommendedName>
        <fullName evidence="3">Reverse transcriptase domain-containing protein</fullName>
    </recommendedName>
</protein>
<accession>A0A9J6ATG1</accession>
<keyword evidence="2" id="KW-1185">Reference proteome</keyword>
<comment type="caution">
    <text evidence="1">The sequence shown here is derived from an EMBL/GenBank/DDBJ whole genome shotgun (WGS) entry which is preliminary data.</text>
</comment>
<sequence>MVFIDTRKDLTKSPRRLFGGVGRLEVMDVLTRQIQNEVPWCMLFVDDIILIDETRDKVRGFETNLRVYREIGENDEDVTHHISARWMKWRLASVVLCDKKDIRDKVGVTLVEEKMQKTRLRWFRHVMRRCTDTPTLGCERLSMDELKKGRGRPNKYWRGVIRQNMTQLQLTEDMTLDRKVWRTHISAER</sequence>
<gene>
    <name evidence="1" type="ORF">H5410_013079</name>
</gene>
<name>A0A9J6ATG1_SOLCO</name>
<organism evidence="1 2">
    <name type="scientific">Solanum commersonii</name>
    <name type="common">Commerson's wild potato</name>
    <name type="synonym">Commerson's nightshade</name>
    <dbReference type="NCBI Taxonomy" id="4109"/>
    <lineage>
        <taxon>Eukaryota</taxon>
        <taxon>Viridiplantae</taxon>
        <taxon>Streptophyta</taxon>
        <taxon>Embryophyta</taxon>
        <taxon>Tracheophyta</taxon>
        <taxon>Spermatophyta</taxon>
        <taxon>Magnoliopsida</taxon>
        <taxon>eudicotyledons</taxon>
        <taxon>Gunneridae</taxon>
        <taxon>Pentapetalae</taxon>
        <taxon>asterids</taxon>
        <taxon>lamiids</taxon>
        <taxon>Solanales</taxon>
        <taxon>Solanaceae</taxon>
        <taxon>Solanoideae</taxon>
        <taxon>Solaneae</taxon>
        <taxon>Solanum</taxon>
    </lineage>
</organism>
<reference evidence="1 2" key="1">
    <citation type="submission" date="2020-09" db="EMBL/GenBank/DDBJ databases">
        <title>De no assembly of potato wild relative species, Solanum commersonii.</title>
        <authorList>
            <person name="Cho K."/>
        </authorList>
    </citation>
    <scope>NUCLEOTIDE SEQUENCE [LARGE SCALE GENOMIC DNA]</scope>
    <source>
        <strain evidence="1">LZ3.2</strain>
        <tissue evidence="1">Leaf</tissue>
    </source>
</reference>
<dbReference type="AlphaFoldDB" id="A0A9J6ATG1"/>
<dbReference type="PANTHER" id="PTHR46238:SF8">
    <property type="entry name" value="ENDONUCLEASE_EXONUCLEASE_PHOSPHATASE DOMAIN-CONTAINING PROTEIN"/>
    <property type="match status" value="1"/>
</dbReference>
<evidence type="ECO:0000313" key="2">
    <source>
        <dbReference type="Proteomes" id="UP000824120"/>
    </source>
</evidence>
<dbReference type="PANTHER" id="PTHR46238">
    <property type="entry name" value="REVERSE TRANSCRIPTASE DOMAIN-CONTAINING PROTEIN"/>
    <property type="match status" value="1"/>
</dbReference>
<evidence type="ECO:0008006" key="3">
    <source>
        <dbReference type="Google" id="ProtNLM"/>
    </source>
</evidence>
<dbReference type="Proteomes" id="UP000824120">
    <property type="component" value="Chromosome 2"/>
</dbReference>
<dbReference type="EMBL" id="JACXVP010000002">
    <property type="protein sequence ID" value="KAG5627861.1"/>
    <property type="molecule type" value="Genomic_DNA"/>
</dbReference>
<proteinExistence type="predicted"/>
<dbReference type="OrthoDB" id="771045at2759"/>
<evidence type="ECO:0000313" key="1">
    <source>
        <dbReference type="EMBL" id="KAG5627861.1"/>
    </source>
</evidence>